<dbReference type="InterPro" id="IPR001810">
    <property type="entry name" value="F-box_dom"/>
</dbReference>
<evidence type="ECO:0000313" key="2">
    <source>
        <dbReference type="EMBL" id="KXJ86820.1"/>
    </source>
</evidence>
<dbReference type="Pfam" id="PF12937">
    <property type="entry name" value="F-box-like"/>
    <property type="match status" value="1"/>
</dbReference>
<protein>
    <recommendedName>
        <fullName evidence="1">F-box domain-containing protein</fullName>
    </recommendedName>
</protein>
<name>A0A136IPI0_9PEZI</name>
<dbReference type="AlphaFoldDB" id="A0A136IPI0"/>
<dbReference type="EMBL" id="KQ964265">
    <property type="protein sequence ID" value="KXJ86820.1"/>
    <property type="molecule type" value="Genomic_DNA"/>
</dbReference>
<keyword evidence="3" id="KW-1185">Reference proteome</keyword>
<dbReference type="OrthoDB" id="3637487at2759"/>
<reference evidence="3" key="1">
    <citation type="submission" date="2016-02" db="EMBL/GenBank/DDBJ databases">
        <title>Draft genome sequence of Microdochium bolleyi, a fungal endophyte of beachgrass.</title>
        <authorList>
            <consortium name="DOE Joint Genome Institute"/>
            <person name="David A.S."/>
            <person name="May G."/>
            <person name="Haridas S."/>
            <person name="Lim J."/>
            <person name="Wang M."/>
            <person name="Labutti K."/>
            <person name="Lipzen A."/>
            <person name="Barry K."/>
            <person name="Grigoriev I.V."/>
        </authorList>
    </citation>
    <scope>NUCLEOTIDE SEQUENCE [LARGE SCALE GENOMIC DNA]</scope>
    <source>
        <strain evidence="3">J235TASD1</strain>
    </source>
</reference>
<gene>
    <name evidence="2" type="ORF">Micbo1qcDRAFT_218570</name>
</gene>
<dbReference type="Proteomes" id="UP000070501">
    <property type="component" value="Unassembled WGS sequence"/>
</dbReference>
<proteinExistence type="predicted"/>
<dbReference type="STRING" id="196109.A0A136IPI0"/>
<dbReference type="InParanoid" id="A0A136IPI0"/>
<accession>A0A136IPI0</accession>
<evidence type="ECO:0000313" key="3">
    <source>
        <dbReference type="Proteomes" id="UP000070501"/>
    </source>
</evidence>
<sequence length="335" mass="36856">MLLVRLPPEILTQIFDHIGSPFFHQDLGRLTVCQRWADFALRTYFKHITLSHRTLRSLVASGLTGSPSPLRDWLETLDLGLQEFHSQPPPSHPTSNEAPRGTMANTQMKILKDDLAQLAVVARQSQIMHTLRIRARIYCSAEPPRDCLPLQTMHDFLSAANLSVLVLDLPGLCPNSSEQQSSDQHLCPAIGAVLGTLRTIHLRMRSICPDVLRPQQSNHNLLLRTVVINLSLDADLLGTTSAAHSTRCGSQAGGILQLSADIQRQAEALATRMSSPKIVRILTHSLADFQTLSLDVLTGRTMILDEDMAWDEDGEAIEDISEPESEISSVSSVGA</sequence>
<feature type="domain" description="F-box" evidence="1">
    <location>
        <begin position="4"/>
        <end position="44"/>
    </location>
</feature>
<evidence type="ECO:0000259" key="1">
    <source>
        <dbReference type="Pfam" id="PF12937"/>
    </source>
</evidence>
<organism evidence="2 3">
    <name type="scientific">Microdochium bolleyi</name>
    <dbReference type="NCBI Taxonomy" id="196109"/>
    <lineage>
        <taxon>Eukaryota</taxon>
        <taxon>Fungi</taxon>
        <taxon>Dikarya</taxon>
        <taxon>Ascomycota</taxon>
        <taxon>Pezizomycotina</taxon>
        <taxon>Sordariomycetes</taxon>
        <taxon>Xylariomycetidae</taxon>
        <taxon>Xylariales</taxon>
        <taxon>Microdochiaceae</taxon>
        <taxon>Microdochium</taxon>
    </lineage>
</organism>